<sequence>MPVVRAFRNCQMPPCTPRPRPRHLLLRRLVTPHQVSRSMPPLPCSFGAVCLAVLGVFGLAAYMLGVYLSHTCTPYFEFILFSTTRYGRVRLACMCVPTTHCVFYTASSASAACARRHRRKFRLLHLGRDTPEVTRWGVSLTECTRRCRRF</sequence>
<feature type="transmembrane region" description="Helical" evidence="1">
    <location>
        <begin position="46"/>
        <end position="69"/>
    </location>
</feature>
<keyword evidence="3" id="KW-1185">Reference proteome</keyword>
<dbReference type="HOGENOM" id="CLU_1741349_0_0_1"/>
<proteinExistence type="predicted"/>
<reference evidence="2 3" key="1">
    <citation type="submission" date="2014-06" db="EMBL/GenBank/DDBJ databases">
        <title>Evolutionary Origins and Diversification of the Mycorrhizal Mutualists.</title>
        <authorList>
            <consortium name="DOE Joint Genome Institute"/>
            <consortium name="Mycorrhizal Genomics Consortium"/>
            <person name="Kohler A."/>
            <person name="Kuo A."/>
            <person name="Nagy L.G."/>
            <person name="Floudas D."/>
            <person name="Copeland A."/>
            <person name="Barry K.W."/>
            <person name="Cichocki N."/>
            <person name="Veneault-Fourrey C."/>
            <person name="LaButti K."/>
            <person name="Lindquist E.A."/>
            <person name="Lipzen A."/>
            <person name="Lundell T."/>
            <person name="Morin E."/>
            <person name="Murat C."/>
            <person name="Riley R."/>
            <person name="Ohm R."/>
            <person name="Sun H."/>
            <person name="Tunlid A."/>
            <person name="Henrissat B."/>
            <person name="Grigoriev I.V."/>
            <person name="Hibbett D.S."/>
            <person name="Martin F."/>
        </authorList>
    </citation>
    <scope>NUCLEOTIDE SEQUENCE [LARGE SCALE GENOMIC DNA]</scope>
    <source>
        <strain evidence="2 3">FD-325 SS-3</strain>
    </source>
</reference>
<dbReference type="EMBL" id="KN832568">
    <property type="protein sequence ID" value="KII85073.1"/>
    <property type="molecule type" value="Genomic_DNA"/>
</dbReference>
<evidence type="ECO:0000256" key="1">
    <source>
        <dbReference type="SAM" id="Phobius"/>
    </source>
</evidence>
<gene>
    <name evidence="2" type="ORF">PLICRDRAFT_330416</name>
</gene>
<name>A0A0C9T9W5_PLICR</name>
<dbReference type="Proteomes" id="UP000053263">
    <property type="component" value="Unassembled WGS sequence"/>
</dbReference>
<dbReference type="AlphaFoldDB" id="A0A0C9T9W5"/>
<protein>
    <submittedName>
        <fullName evidence="2">Uncharacterized protein</fullName>
    </submittedName>
</protein>
<feature type="transmembrane region" description="Helical" evidence="1">
    <location>
        <begin position="89"/>
        <end position="114"/>
    </location>
</feature>
<keyword evidence="1" id="KW-0812">Transmembrane</keyword>
<evidence type="ECO:0000313" key="3">
    <source>
        <dbReference type="Proteomes" id="UP000053263"/>
    </source>
</evidence>
<keyword evidence="1" id="KW-0472">Membrane</keyword>
<accession>A0A0C9T9W5</accession>
<evidence type="ECO:0000313" key="2">
    <source>
        <dbReference type="EMBL" id="KII85073.1"/>
    </source>
</evidence>
<keyword evidence="1" id="KW-1133">Transmembrane helix</keyword>
<organism evidence="2 3">
    <name type="scientific">Plicaturopsis crispa FD-325 SS-3</name>
    <dbReference type="NCBI Taxonomy" id="944288"/>
    <lineage>
        <taxon>Eukaryota</taxon>
        <taxon>Fungi</taxon>
        <taxon>Dikarya</taxon>
        <taxon>Basidiomycota</taxon>
        <taxon>Agaricomycotina</taxon>
        <taxon>Agaricomycetes</taxon>
        <taxon>Agaricomycetidae</taxon>
        <taxon>Amylocorticiales</taxon>
        <taxon>Amylocorticiaceae</taxon>
        <taxon>Plicatura</taxon>
        <taxon>Plicaturopsis crispa</taxon>
    </lineage>
</organism>